<dbReference type="GO" id="GO:0006145">
    <property type="term" value="P:purine nucleobase catabolic process"/>
    <property type="evidence" value="ECO:0007669"/>
    <property type="project" value="TreeGrafter"/>
</dbReference>
<dbReference type="Gene3D" id="3.20.20.140">
    <property type="entry name" value="Metal-dependent hydrolases"/>
    <property type="match status" value="2"/>
</dbReference>
<dbReference type="InParanoid" id="A0A165P779"/>
<name>A0A165P779_EXIGL</name>
<dbReference type="PANTHER" id="PTHR43668:SF5">
    <property type="entry name" value="AMIDOHYDROLASE 3 DOMAIN-CONTAINING PROTEIN"/>
    <property type="match status" value="1"/>
</dbReference>
<keyword evidence="1" id="KW-0472">Membrane</keyword>
<dbReference type="InterPro" id="IPR032466">
    <property type="entry name" value="Metal_Hydrolase"/>
</dbReference>
<keyword evidence="1" id="KW-0812">Transmembrane</keyword>
<accession>A0A165P779</accession>
<dbReference type="STRING" id="1314781.A0A165P779"/>
<evidence type="ECO:0000259" key="2">
    <source>
        <dbReference type="Pfam" id="PF01979"/>
    </source>
</evidence>
<dbReference type="EMBL" id="KV425892">
    <property type="protein sequence ID" value="KZW01744.1"/>
    <property type="molecule type" value="Genomic_DNA"/>
</dbReference>
<dbReference type="SUPFAM" id="SSF51556">
    <property type="entry name" value="Metallo-dependent hydrolases"/>
    <property type="match status" value="1"/>
</dbReference>
<dbReference type="InterPro" id="IPR006680">
    <property type="entry name" value="Amidohydro-rel"/>
</dbReference>
<dbReference type="GO" id="GO:0005737">
    <property type="term" value="C:cytoplasm"/>
    <property type="evidence" value="ECO:0007669"/>
    <property type="project" value="TreeGrafter"/>
</dbReference>
<organism evidence="3 4">
    <name type="scientific">Exidia glandulosa HHB12029</name>
    <dbReference type="NCBI Taxonomy" id="1314781"/>
    <lineage>
        <taxon>Eukaryota</taxon>
        <taxon>Fungi</taxon>
        <taxon>Dikarya</taxon>
        <taxon>Basidiomycota</taxon>
        <taxon>Agaricomycotina</taxon>
        <taxon>Agaricomycetes</taxon>
        <taxon>Auriculariales</taxon>
        <taxon>Exidiaceae</taxon>
        <taxon>Exidia</taxon>
    </lineage>
</organism>
<proteinExistence type="predicted"/>
<sequence>MDVKRPLYASDGARTPIARLGAFVLLAVVGLASVGSYLFTTDVVEHVRHVAPVNAQAILATCAALDVPVAPPHDFAERTTSDRFVEGTKATLIKNATIWTGNDDGKEIVNADIFIDKGIIKFVGKSSKHWFTGESGEVTAFNTFDAAGGWVTPGIVDLHSHIGVGASPHLNGASDTNSRHGITQPWLRALDGLNTHDMSFALSISGGVTTSLVLPGSANSIGGQGFPIKLRTTAERSPFSKLLEPWFTYNGSGIKPVHPPRWRYLKQACGENPSRVYGNTRMDNIYAMRVAYNEARKVKEAQDAYCVKAQSGQWAELGEFPESLQWEMLVDVLRGRVKVNTHCYEATDLDGLVRLSNEFKFQIEAFHHAHETYLVPEVLKKAYGKPPASALFATHARFKREAYRGSEFAPKILHENGLRVIMKSDHPVLDSRFLVFEAQQAHYYGLPWNVALSAVTTTPANALGLDHRIGYVRKGYDADIVLWDVHPLSIPAAPKQVFIDGIPQLAHPHLAKSKAEHLQKLPQPPNFDEEAKKAVEWEGLPPLHPKQSWKGTVKFVQVGTLWTGPGLQAKTLSPGPSTVIVRGGRVLCTGTGCSDFQGDSEVEATVDLAGGALAPSLISYGSTLGLQEIPPELTTGDGIAPDALRGPIPAILGGDGTLIRAVDGLQFGGRDALLAYISGVGTAITGPVHAGVIGGLSTAFALGAPSKLSKGAVKQRVVALHASISKGGPVSISTQIALLRRLLHGDGPGDAGKHFKSAGNGEIPLVIDVQGADEIATLLELKEEVETELGSTIKLSIAGATEAHLLAKELAAAGVGVLITRPRPFPSQWSQQRLLPGHPLSAHSAVDELLAHNVTVGLGEGDKALARNARFNLAWIYHEAGGRLSKEDTVSLGSSNIAALLGAEYDATDLVAYHGGDIFDFTAKAVGTVSSSRGVVDIF</sequence>
<gene>
    <name evidence="3" type="ORF">EXIGLDRAFT_638173</name>
</gene>
<dbReference type="Proteomes" id="UP000077266">
    <property type="component" value="Unassembled WGS sequence"/>
</dbReference>
<protein>
    <submittedName>
        <fullName evidence="3">Composite domain of metallo-dependent hydrolase</fullName>
    </submittedName>
</protein>
<evidence type="ECO:0000313" key="4">
    <source>
        <dbReference type="Proteomes" id="UP000077266"/>
    </source>
</evidence>
<dbReference type="SUPFAM" id="SSF51338">
    <property type="entry name" value="Composite domain of metallo-dependent hydrolases"/>
    <property type="match status" value="1"/>
</dbReference>
<dbReference type="GO" id="GO:0004038">
    <property type="term" value="F:allantoinase activity"/>
    <property type="evidence" value="ECO:0007669"/>
    <property type="project" value="TreeGrafter"/>
</dbReference>
<keyword evidence="4" id="KW-1185">Reference proteome</keyword>
<dbReference type="AlphaFoldDB" id="A0A165P779"/>
<keyword evidence="1" id="KW-1133">Transmembrane helix</keyword>
<evidence type="ECO:0000256" key="1">
    <source>
        <dbReference type="SAM" id="Phobius"/>
    </source>
</evidence>
<evidence type="ECO:0000313" key="3">
    <source>
        <dbReference type="EMBL" id="KZW01744.1"/>
    </source>
</evidence>
<dbReference type="InterPro" id="IPR011059">
    <property type="entry name" value="Metal-dep_hydrolase_composite"/>
</dbReference>
<keyword evidence="3" id="KW-0378">Hydrolase</keyword>
<dbReference type="InterPro" id="IPR050138">
    <property type="entry name" value="DHOase/Allantoinase_Hydrolase"/>
</dbReference>
<dbReference type="OrthoDB" id="10258955at2759"/>
<feature type="domain" description="Amidohydrolase-related" evidence="2">
    <location>
        <begin position="405"/>
        <end position="491"/>
    </location>
</feature>
<feature type="transmembrane region" description="Helical" evidence="1">
    <location>
        <begin position="20"/>
        <end position="39"/>
    </location>
</feature>
<reference evidence="3 4" key="1">
    <citation type="journal article" date="2016" name="Mol. Biol. Evol.">
        <title>Comparative Genomics of Early-Diverging Mushroom-Forming Fungi Provides Insights into the Origins of Lignocellulose Decay Capabilities.</title>
        <authorList>
            <person name="Nagy L.G."/>
            <person name="Riley R."/>
            <person name="Tritt A."/>
            <person name="Adam C."/>
            <person name="Daum C."/>
            <person name="Floudas D."/>
            <person name="Sun H."/>
            <person name="Yadav J.S."/>
            <person name="Pangilinan J."/>
            <person name="Larsson K.H."/>
            <person name="Matsuura K."/>
            <person name="Barry K."/>
            <person name="Labutti K."/>
            <person name="Kuo R."/>
            <person name="Ohm R.A."/>
            <person name="Bhattacharya S.S."/>
            <person name="Shirouzu T."/>
            <person name="Yoshinaga Y."/>
            <person name="Martin F.M."/>
            <person name="Grigoriev I.V."/>
            <person name="Hibbett D.S."/>
        </authorList>
    </citation>
    <scope>NUCLEOTIDE SEQUENCE [LARGE SCALE GENOMIC DNA]</scope>
    <source>
        <strain evidence="3 4">HHB12029</strain>
    </source>
</reference>
<dbReference type="Pfam" id="PF01979">
    <property type="entry name" value="Amidohydro_1"/>
    <property type="match status" value="1"/>
</dbReference>
<dbReference type="PANTHER" id="PTHR43668">
    <property type="entry name" value="ALLANTOINASE"/>
    <property type="match status" value="1"/>
</dbReference>